<evidence type="ECO:0000256" key="1">
    <source>
        <dbReference type="ARBA" id="ARBA00022737"/>
    </source>
</evidence>
<name>A0ABQ5M222_9FIRM</name>
<accession>A0ABQ5M222</accession>
<feature type="chain" id="PRO_5046103238" description="Cell wall-binding protein" evidence="3">
    <location>
        <begin position="27"/>
        <end position="328"/>
    </location>
</feature>
<dbReference type="Pfam" id="PF19127">
    <property type="entry name" value="Choline_bind_3"/>
    <property type="match status" value="1"/>
</dbReference>
<evidence type="ECO:0000256" key="2">
    <source>
        <dbReference type="PROSITE-ProRule" id="PRU00591"/>
    </source>
</evidence>
<dbReference type="InterPro" id="IPR018337">
    <property type="entry name" value="Cell_wall/Cho-bd_repeat"/>
</dbReference>
<gene>
    <name evidence="4" type="ORF">LAD12857_05030</name>
</gene>
<dbReference type="Proteomes" id="UP001419084">
    <property type="component" value="Unassembled WGS sequence"/>
</dbReference>
<keyword evidence="5" id="KW-1185">Reference proteome</keyword>
<feature type="repeat" description="Cell wall-binding" evidence="2">
    <location>
        <begin position="288"/>
        <end position="307"/>
    </location>
</feature>
<protein>
    <recommendedName>
        <fullName evidence="6">Cell wall-binding protein</fullName>
    </recommendedName>
</protein>
<sequence>MFLHKKIMAILGAGMFMIAVPFTSMASSNTIQEVKINIDLQQDGNDLDVSVTTDSNMCRVDDVAVLSGSDINWTDDDAHILKVQLKADDNNTFTYGIEKHISISGANGSLVKGQSNDWEITAYIALDVFNKYNINVRDLALSDLEWDEMNGIARWNAAGDSDKYEVQLYRGSQSVTSVFKTEETSYDFSSFITKSGSYTFKVRAITDSSLKGSWKKSESWHVNLKDAEKISSGGSADTLSGPGDSPSGKWIKDDKGWKYQNADKKNTISNWQYINGNWYYFNESGYMVTGWINWKTKWYYCGDDGAMDINAITPDGYHVGNDGAWTGS</sequence>
<organism evidence="4 5">
    <name type="scientific">Lacrimispora amygdalina</name>
    <dbReference type="NCBI Taxonomy" id="253257"/>
    <lineage>
        <taxon>Bacteria</taxon>
        <taxon>Bacillati</taxon>
        <taxon>Bacillota</taxon>
        <taxon>Clostridia</taxon>
        <taxon>Lachnospirales</taxon>
        <taxon>Lachnospiraceae</taxon>
        <taxon>Lacrimispora</taxon>
    </lineage>
</organism>
<proteinExistence type="predicted"/>
<reference evidence="4 5" key="1">
    <citation type="journal article" date="2024" name="Int. J. Syst. Evol. Microbiol.">
        <title>Lacrimispora brassicae sp. nov. isolated from fermented cabbage, and proposal of Clostridium indicum Gundawar et al. 2019 and Clostridium methoxybenzovorans Mechichi et al. 1999 as heterotypic synonyms of Lacrimispora amygdalina (Parshina et al. 2003) Haas and Blanchard 2020 and Lacrimispora indolis (McClung and McCoy 1957) Haas and Blanchard 2020, respectively.</title>
        <authorList>
            <person name="Kobayashi H."/>
            <person name="Tanizawa Y."/>
            <person name="Sakamoto M."/>
            <person name="Ohkuma M."/>
            <person name="Tohno M."/>
        </authorList>
    </citation>
    <scope>NUCLEOTIDE SEQUENCE [LARGE SCALE GENOMIC DNA]</scope>
    <source>
        <strain evidence="4 5">DSM 12857</strain>
    </source>
</reference>
<dbReference type="RefSeq" id="WP_346064554.1">
    <property type="nucleotide sequence ID" value="NZ_BRPJ01000009.1"/>
</dbReference>
<dbReference type="EMBL" id="BRPJ01000009">
    <property type="protein sequence ID" value="GLB28580.1"/>
    <property type="molecule type" value="Genomic_DNA"/>
</dbReference>
<feature type="repeat" description="Cell wall-binding" evidence="2">
    <location>
        <begin position="268"/>
        <end position="287"/>
    </location>
</feature>
<evidence type="ECO:0008006" key="6">
    <source>
        <dbReference type="Google" id="ProtNLM"/>
    </source>
</evidence>
<keyword evidence="3" id="KW-0732">Signal</keyword>
<evidence type="ECO:0000313" key="4">
    <source>
        <dbReference type="EMBL" id="GLB28580.1"/>
    </source>
</evidence>
<keyword evidence="1" id="KW-0677">Repeat</keyword>
<dbReference type="SUPFAM" id="SSF69360">
    <property type="entry name" value="Cell wall binding repeat"/>
    <property type="match status" value="1"/>
</dbReference>
<dbReference type="Gene3D" id="2.10.270.10">
    <property type="entry name" value="Cholin Binding"/>
    <property type="match status" value="1"/>
</dbReference>
<dbReference type="PROSITE" id="PS51170">
    <property type="entry name" value="CW"/>
    <property type="match status" value="2"/>
</dbReference>
<feature type="signal peptide" evidence="3">
    <location>
        <begin position="1"/>
        <end position="26"/>
    </location>
</feature>
<comment type="caution">
    <text evidence="4">The sequence shown here is derived from an EMBL/GenBank/DDBJ whole genome shotgun (WGS) entry which is preliminary data.</text>
</comment>
<evidence type="ECO:0000313" key="5">
    <source>
        <dbReference type="Proteomes" id="UP001419084"/>
    </source>
</evidence>
<evidence type="ECO:0000256" key="3">
    <source>
        <dbReference type="SAM" id="SignalP"/>
    </source>
</evidence>